<dbReference type="Gene3D" id="3.90.1150.10">
    <property type="entry name" value="Aspartate Aminotransferase, domain 1"/>
    <property type="match status" value="1"/>
</dbReference>
<dbReference type="Proteomes" id="UP000184191">
    <property type="component" value="Unassembled WGS sequence"/>
</dbReference>
<dbReference type="EMBL" id="FRBN01000006">
    <property type="protein sequence ID" value="SHL16152.1"/>
    <property type="molecule type" value="Genomic_DNA"/>
</dbReference>
<dbReference type="Gene3D" id="3.40.640.10">
    <property type="entry name" value="Type I PLP-dependent aspartate aminotransferase-like (Major domain)"/>
    <property type="match status" value="1"/>
</dbReference>
<evidence type="ECO:0000256" key="3">
    <source>
        <dbReference type="ARBA" id="ARBA00011881"/>
    </source>
</evidence>
<dbReference type="OrthoDB" id="9774495at2"/>
<evidence type="ECO:0000256" key="1">
    <source>
        <dbReference type="ARBA" id="ARBA00001933"/>
    </source>
</evidence>
<comment type="similarity">
    <text evidence="2">Belongs to the threonine aldolase family.</text>
</comment>
<gene>
    <name evidence="6" type="ORF">SAMN05444414_106109</name>
</gene>
<dbReference type="STRING" id="1054996.SAMN05444414_106109"/>
<dbReference type="PANTHER" id="PTHR48097:SF5">
    <property type="entry name" value="LOW SPECIFICITY L-THREONINE ALDOLASE"/>
    <property type="match status" value="1"/>
</dbReference>
<dbReference type="InterPro" id="IPR015424">
    <property type="entry name" value="PyrdxlP-dep_Trfase"/>
</dbReference>
<comment type="cofactor">
    <cofactor evidence="1">
        <name>pyridoxal 5'-phosphate</name>
        <dbReference type="ChEBI" id="CHEBI:597326"/>
    </cofactor>
</comment>
<dbReference type="Pfam" id="PF01212">
    <property type="entry name" value="Beta_elim_lyase"/>
    <property type="match status" value="1"/>
</dbReference>
<dbReference type="RefSeq" id="WP_073196812.1">
    <property type="nucleotide sequence ID" value="NZ_FRBN01000006.1"/>
</dbReference>
<dbReference type="InterPro" id="IPR015422">
    <property type="entry name" value="PyrdxlP-dep_Trfase_small"/>
</dbReference>
<protein>
    <submittedName>
        <fullName evidence="6">L-threonine aldolase</fullName>
    </submittedName>
</protein>
<dbReference type="InterPro" id="IPR015421">
    <property type="entry name" value="PyrdxlP-dep_Trfase_major"/>
</dbReference>
<evidence type="ECO:0000313" key="6">
    <source>
        <dbReference type="EMBL" id="SHL16152.1"/>
    </source>
</evidence>
<keyword evidence="7" id="KW-1185">Reference proteome</keyword>
<dbReference type="GO" id="GO:0006520">
    <property type="term" value="P:amino acid metabolic process"/>
    <property type="evidence" value="ECO:0007669"/>
    <property type="project" value="InterPro"/>
</dbReference>
<name>A0A1M6YDC9_9RHOB</name>
<evidence type="ECO:0000256" key="2">
    <source>
        <dbReference type="ARBA" id="ARBA00006966"/>
    </source>
</evidence>
<accession>A0A1M6YDC9</accession>
<organism evidence="6 7">
    <name type="scientific">Roseovarius marisflavi</name>
    <dbReference type="NCBI Taxonomy" id="1054996"/>
    <lineage>
        <taxon>Bacteria</taxon>
        <taxon>Pseudomonadati</taxon>
        <taxon>Pseudomonadota</taxon>
        <taxon>Alphaproteobacteria</taxon>
        <taxon>Rhodobacterales</taxon>
        <taxon>Roseobacteraceae</taxon>
        <taxon>Roseovarius</taxon>
    </lineage>
</organism>
<dbReference type="AlphaFoldDB" id="A0A1M6YDC9"/>
<comment type="subunit">
    <text evidence="3">Homotetramer.</text>
</comment>
<keyword evidence="4" id="KW-0663">Pyridoxal phosphate</keyword>
<reference evidence="7" key="1">
    <citation type="submission" date="2016-11" db="EMBL/GenBank/DDBJ databases">
        <authorList>
            <person name="Varghese N."/>
            <person name="Submissions S."/>
        </authorList>
    </citation>
    <scope>NUCLEOTIDE SEQUENCE [LARGE SCALE GENOMIC DNA]</scope>
    <source>
        <strain evidence="7">DSM 29327</strain>
    </source>
</reference>
<sequence length="348" mass="37590">MFFGSDNTGPAHPSVMAAMAEANTGFQPSYGDDALMERVRDQIRTLFEAPQASVYLVATGTAANALALATLSQPWQTVFCTPLAHIHTDECNAPEFFTGGAKLSLTGAADKMTPADLRAAIAEWPKGDVHVAQHGPLALTQATERGRIYSCEELAALTRVARDHGLPTYLDGARFANAVAALGCTPADMTWKAGIDAVSMGGTKNGCLGVEAVIFFNPENAWEFELRRKRSAHLFSKHRFLSAQMLEYLKDDLWLDLARTANARAATLVAGLRDLPEAGIVVEPEVNMIFATLPRATHQRLKAAGAAYGLYDGPLDNGPDDEPLMMRLVCDWSITEDHIATFLDLARG</sequence>
<evidence type="ECO:0000259" key="5">
    <source>
        <dbReference type="Pfam" id="PF01212"/>
    </source>
</evidence>
<dbReference type="PANTHER" id="PTHR48097">
    <property type="entry name" value="L-THREONINE ALDOLASE-RELATED"/>
    <property type="match status" value="1"/>
</dbReference>
<proteinExistence type="inferred from homology"/>
<dbReference type="InterPro" id="IPR001597">
    <property type="entry name" value="ArAA_b-elim_lyase/Thr_aldolase"/>
</dbReference>
<dbReference type="SUPFAM" id="SSF53383">
    <property type="entry name" value="PLP-dependent transferases"/>
    <property type="match status" value="1"/>
</dbReference>
<evidence type="ECO:0000256" key="4">
    <source>
        <dbReference type="ARBA" id="ARBA00022898"/>
    </source>
</evidence>
<dbReference type="GO" id="GO:0016829">
    <property type="term" value="F:lyase activity"/>
    <property type="evidence" value="ECO:0007669"/>
    <property type="project" value="InterPro"/>
</dbReference>
<feature type="domain" description="Aromatic amino acid beta-eliminating lyase/threonine aldolase" evidence="5">
    <location>
        <begin position="4"/>
        <end position="292"/>
    </location>
</feature>
<evidence type="ECO:0000313" key="7">
    <source>
        <dbReference type="Proteomes" id="UP000184191"/>
    </source>
</evidence>